<dbReference type="NCBIfam" id="NF007039">
    <property type="entry name" value="PRK09496.3-2"/>
    <property type="match status" value="1"/>
</dbReference>
<dbReference type="NCBIfam" id="NF007032">
    <property type="entry name" value="PRK09496.1-4"/>
    <property type="match status" value="1"/>
</dbReference>
<evidence type="ECO:0000256" key="3">
    <source>
        <dbReference type="ARBA" id="ARBA00022538"/>
    </source>
</evidence>
<evidence type="ECO:0000256" key="6">
    <source>
        <dbReference type="ARBA" id="ARBA00023065"/>
    </source>
</evidence>
<evidence type="ECO:0000259" key="7">
    <source>
        <dbReference type="PROSITE" id="PS51201"/>
    </source>
</evidence>
<feature type="domain" description="RCK C-terminal" evidence="8">
    <location>
        <begin position="143"/>
        <end position="227"/>
    </location>
</feature>
<keyword evidence="5" id="KW-0520">NAD</keyword>
<evidence type="ECO:0000256" key="1">
    <source>
        <dbReference type="ARBA" id="ARBA00017378"/>
    </source>
</evidence>
<evidence type="ECO:0000313" key="9">
    <source>
        <dbReference type="EMBL" id="GLS03586.1"/>
    </source>
</evidence>
<dbReference type="PROSITE" id="PS51201">
    <property type="entry name" value="RCK_N"/>
    <property type="match status" value="2"/>
</dbReference>
<gene>
    <name evidence="9" type="primary">trkA</name>
    <name evidence="9" type="ORF">GCM10007860_07310</name>
</gene>
<evidence type="ECO:0000256" key="4">
    <source>
        <dbReference type="ARBA" id="ARBA00022958"/>
    </source>
</evidence>
<evidence type="ECO:0000313" key="10">
    <source>
        <dbReference type="Proteomes" id="UP001156836"/>
    </source>
</evidence>
<dbReference type="SUPFAM" id="SSF116726">
    <property type="entry name" value="TrkA C-terminal domain-like"/>
    <property type="match status" value="2"/>
</dbReference>
<dbReference type="InterPro" id="IPR006036">
    <property type="entry name" value="K_uptake_TrkA"/>
</dbReference>
<dbReference type="Pfam" id="PF02080">
    <property type="entry name" value="TrkA_C"/>
    <property type="match status" value="2"/>
</dbReference>
<evidence type="ECO:0000256" key="2">
    <source>
        <dbReference type="ARBA" id="ARBA00022448"/>
    </source>
</evidence>
<dbReference type="Proteomes" id="UP001156836">
    <property type="component" value="Unassembled WGS sequence"/>
</dbReference>
<dbReference type="RefSeq" id="WP_018748125.1">
    <property type="nucleotide sequence ID" value="NZ_BAABUF010000002.1"/>
</dbReference>
<keyword evidence="3" id="KW-0633">Potassium transport</keyword>
<name>A0ABQ6BQI7_9NEIS</name>
<feature type="domain" description="RCK N-terminal" evidence="7">
    <location>
        <begin position="1"/>
        <end position="123"/>
    </location>
</feature>
<dbReference type="EMBL" id="BSOZ01000006">
    <property type="protein sequence ID" value="GLS03586.1"/>
    <property type="molecule type" value="Genomic_DNA"/>
</dbReference>
<keyword evidence="10" id="KW-1185">Reference proteome</keyword>
<dbReference type="InterPro" id="IPR006037">
    <property type="entry name" value="RCK_C"/>
</dbReference>
<dbReference type="NCBIfam" id="NF007030">
    <property type="entry name" value="PRK09496.1-1"/>
    <property type="match status" value="1"/>
</dbReference>
<dbReference type="Gene3D" id="3.30.70.1450">
    <property type="entry name" value="Regulator of K+ conductance, C-terminal domain"/>
    <property type="match status" value="2"/>
</dbReference>
<evidence type="ECO:0000259" key="8">
    <source>
        <dbReference type="PROSITE" id="PS51202"/>
    </source>
</evidence>
<keyword evidence="4" id="KW-0630">Potassium</keyword>
<dbReference type="Gene3D" id="3.40.50.720">
    <property type="entry name" value="NAD(P)-binding Rossmann-like Domain"/>
    <property type="match status" value="2"/>
</dbReference>
<protein>
    <recommendedName>
        <fullName evidence="1">Trk system potassium uptake protein TrkA</fullName>
    </recommendedName>
</protein>
<dbReference type="PANTHER" id="PTHR43833">
    <property type="entry name" value="POTASSIUM CHANNEL PROTEIN 2-RELATED-RELATED"/>
    <property type="match status" value="1"/>
</dbReference>
<dbReference type="NCBIfam" id="NF007031">
    <property type="entry name" value="PRK09496.1-2"/>
    <property type="match status" value="1"/>
</dbReference>
<dbReference type="PRINTS" id="PR00335">
    <property type="entry name" value="KUPTAKETRKA"/>
</dbReference>
<organism evidence="9 10">
    <name type="scientific">Chitiniphilus shinanonensis</name>
    <dbReference type="NCBI Taxonomy" id="553088"/>
    <lineage>
        <taxon>Bacteria</taxon>
        <taxon>Pseudomonadati</taxon>
        <taxon>Pseudomonadota</taxon>
        <taxon>Betaproteobacteria</taxon>
        <taxon>Neisseriales</taxon>
        <taxon>Chitinibacteraceae</taxon>
        <taxon>Chitiniphilus</taxon>
    </lineage>
</organism>
<dbReference type="InterPro" id="IPR036291">
    <property type="entry name" value="NAD(P)-bd_dom_sf"/>
</dbReference>
<accession>A0ABQ6BQI7</accession>
<sequence>MANILILGAGRVGSSVAEQLVHERYSVTLVDSNAAVLKPLQDRLDLRTVVGHPSSPKVLEAAGARDADLLLAVTPTDELNLVACKVAQQLFNVPTRLARIRNQDLLAQESLFGEHGFAIDHVITPAQIVTDYLYRLVETPEALQVLDFGDGLAQLVVLRVEGDARMAGKPLSTLDTVLPNVDRRVVGIYRRNRHIKPDGDTLCEVGDEVFVLAATKHIRAVIRAFHGEDRRARRVTIAGGGNVGFRLASALCSDYQVKLIEANRERAVWLSEQLPKALVLNGDATDETLLDNEQAERTDLFLGLTSDDEDNIMSSLLAKQMGTRKVIAIINRSRYVGLLQGSRIDVALSPAQATIGSLLAFVRQGDIVAAHSLRRGSAEALEIVAHGNRNTSRVVGRRVEELRLPEGIYFAAVVRGEQLVVLHGETVIESEDHVIVFCDNKRRIREVEQLFAVKLGFF</sequence>
<dbReference type="InterPro" id="IPR003148">
    <property type="entry name" value="RCK_N"/>
</dbReference>
<proteinExistence type="predicted"/>
<dbReference type="PANTHER" id="PTHR43833:SF5">
    <property type="entry name" value="TRK SYSTEM POTASSIUM UPTAKE PROTEIN TRKA"/>
    <property type="match status" value="1"/>
</dbReference>
<keyword evidence="2" id="KW-0813">Transport</keyword>
<dbReference type="SUPFAM" id="SSF51735">
    <property type="entry name" value="NAD(P)-binding Rossmann-fold domains"/>
    <property type="match status" value="2"/>
</dbReference>
<comment type="caution">
    <text evidence="9">The sequence shown here is derived from an EMBL/GenBank/DDBJ whole genome shotgun (WGS) entry which is preliminary data.</text>
</comment>
<dbReference type="InterPro" id="IPR050721">
    <property type="entry name" value="Trk_Ktr_HKT_K-transport"/>
</dbReference>
<dbReference type="Pfam" id="PF02254">
    <property type="entry name" value="TrkA_N"/>
    <property type="match status" value="2"/>
</dbReference>
<keyword evidence="6" id="KW-0406">Ion transport</keyword>
<evidence type="ECO:0000256" key="5">
    <source>
        <dbReference type="ARBA" id="ARBA00023027"/>
    </source>
</evidence>
<dbReference type="InterPro" id="IPR036721">
    <property type="entry name" value="RCK_C_sf"/>
</dbReference>
<reference evidence="10" key="1">
    <citation type="journal article" date="2019" name="Int. J. Syst. Evol. Microbiol.">
        <title>The Global Catalogue of Microorganisms (GCM) 10K type strain sequencing project: providing services to taxonomists for standard genome sequencing and annotation.</title>
        <authorList>
            <consortium name="The Broad Institute Genomics Platform"/>
            <consortium name="The Broad Institute Genome Sequencing Center for Infectious Disease"/>
            <person name="Wu L."/>
            <person name="Ma J."/>
        </authorList>
    </citation>
    <scope>NUCLEOTIDE SEQUENCE [LARGE SCALE GENOMIC DNA]</scope>
    <source>
        <strain evidence="10">NBRC 104970</strain>
    </source>
</reference>
<dbReference type="PROSITE" id="PS51202">
    <property type="entry name" value="RCK_C"/>
    <property type="match status" value="2"/>
</dbReference>
<feature type="domain" description="RCK N-terminal" evidence="7">
    <location>
        <begin position="232"/>
        <end position="348"/>
    </location>
</feature>
<feature type="domain" description="RCK C-terminal" evidence="8">
    <location>
        <begin position="368"/>
        <end position="453"/>
    </location>
</feature>